<dbReference type="Proteomes" id="UP000260644">
    <property type="component" value="Unassembled WGS sequence"/>
</dbReference>
<keyword evidence="1" id="KW-0540">Nuclease</keyword>
<sequence length="151" mass="17272">MTIELYSHNEADKAVSQTIKDTLIEILESTEFEIYEGCAVKLRKMILAQLKEVGWSDDFKLDAHSQISLTSSNHDHALCFQTGNMSRFYADLLKLQFVYKNKKAKAAFYIIPSKEAAKKMGSNIAHFDRFCFEIRLFKDIVTIPTLIIGVK</sequence>
<dbReference type="GO" id="GO:0009307">
    <property type="term" value="P:DNA restriction-modification system"/>
    <property type="evidence" value="ECO:0007669"/>
    <property type="project" value="InterPro"/>
</dbReference>
<dbReference type="InterPro" id="IPR011335">
    <property type="entry name" value="Restrct_endonuc-II-like"/>
</dbReference>
<dbReference type="RefSeq" id="WP_116979039.1">
    <property type="nucleotide sequence ID" value="NZ_QPMM01000021.1"/>
</dbReference>
<accession>A0A3E1Y1W6</accession>
<dbReference type="OrthoDB" id="9799686at2"/>
<evidence type="ECO:0000313" key="1">
    <source>
        <dbReference type="EMBL" id="RFS18672.1"/>
    </source>
</evidence>
<reference evidence="1 2" key="1">
    <citation type="submission" date="2018-07" db="EMBL/GenBank/DDBJ databases">
        <title>Chitinophaga K2CV101002-2 sp. nov., isolated from a monsoon evergreen broad-leaved forest soil.</title>
        <authorList>
            <person name="Lv Y."/>
        </authorList>
    </citation>
    <scope>NUCLEOTIDE SEQUENCE [LARGE SCALE GENOMIC DNA]</scope>
    <source>
        <strain evidence="1 2">GDMCC 1.1288</strain>
    </source>
</reference>
<dbReference type="GO" id="GO:0000287">
    <property type="term" value="F:magnesium ion binding"/>
    <property type="evidence" value="ECO:0007669"/>
    <property type="project" value="InterPro"/>
</dbReference>
<dbReference type="GO" id="GO:0003677">
    <property type="term" value="F:DNA binding"/>
    <property type="evidence" value="ECO:0007669"/>
    <property type="project" value="InterPro"/>
</dbReference>
<keyword evidence="1" id="KW-0255">Endonuclease</keyword>
<evidence type="ECO:0000313" key="2">
    <source>
        <dbReference type="Proteomes" id="UP000260644"/>
    </source>
</evidence>
<proteinExistence type="predicted"/>
<dbReference type="InterPro" id="IPR011338">
    <property type="entry name" value="BamHI/BglII/BstY"/>
</dbReference>
<name>A0A3E1Y1W6_9BACT</name>
<gene>
    <name evidence="1" type="ORF">DVR12_27395</name>
</gene>
<organism evidence="1 2">
    <name type="scientific">Chitinophaga silvatica</name>
    <dbReference type="NCBI Taxonomy" id="2282649"/>
    <lineage>
        <taxon>Bacteria</taxon>
        <taxon>Pseudomonadati</taxon>
        <taxon>Bacteroidota</taxon>
        <taxon>Chitinophagia</taxon>
        <taxon>Chitinophagales</taxon>
        <taxon>Chitinophagaceae</taxon>
        <taxon>Chitinophaga</taxon>
    </lineage>
</organism>
<dbReference type="GO" id="GO:0009036">
    <property type="term" value="F:type II site-specific deoxyribonuclease activity"/>
    <property type="evidence" value="ECO:0007669"/>
    <property type="project" value="InterPro"/>
</dbReference>
<dbReference type="SUPFAM" id="SSF52980">
    <property type="entry name" value="Restriction endonuclease-like"/>
    <property type="match status" value="1"/>
</dbReference>
<dbReference type="Pfam" id="PF09195">
    <property type="entry name" value="Endonuc-BglII"/>
    <property type="match status" value="1"/>
</dbReference>
<protein>
    <submittedName>
        <fullName evidence="1">Restriction endonuclease</fullName>
    </submittedName>
</protein>
<dbReference type="InterPro" id="IPR015278">
    <property type="entry name" value="BglII-like"/>
</dbReference>
<dbReference type="Gene3D" id="3.40.91.20">
    <property type="match status" value="1"/>
</dbReference>
<keyword evidence="1" id="KW-0378">Hydrolase</keyword>
<comment type="caution">
    <text evidence="1">The sequence shown here is derived from an EMBL/GenBank/DDBJ whole genome shotgun (WGS) entry which is preliminary data.</text>
</comment>
<keyword evidence="2" id="KW-1185">Reference proteome</keyword>
<dbReference type="EMBL" id="QPMM01000021">
    <property type="protein sequence ID" value="RFS18672.1"/>
    <property type="molecule type" value="Genomic_DNA"/>
</dbReference>
<dbReference type="AlphaFoldDB" id="A0A3E1Y1W6"/>